<dbReference type="InterPro" id="IPR001055">
    <property type="entry name" value="Adrenodoxin-like"/>
</dbReference>
<dbReference type="PANTHER" id="PTHR23426:SF65">
    <property type="entry name" value="FERREDOXIN-2, MITOCHONDRIAL"/>
    <property type="match status" value="1"/>
</dbReference>
<dbReference type="InterPro" id="IPR001041">
    <property type="entry name" value="2Fe-2S_ferredoxin-type"/>
</dbReference>
<keyword evidence="3" id="KW-0479">Metal-binding</keyword>
<dbReference type="SUPFAM" id="SSF54292">
    <property type="entry name" value="2Fe-2S ferredoxin-like"/>
    <property type="match status" value="1"/>
</dbReference>
<dbReference type="Gene3D" id="3.10.20.30">
    <property type="match status" value="1"/>
</dbReference>
<dbReference type="AlphaFoldDB" id="A0A932ZV13"/>
<keyword evidence="2" id="KW-0001">2Fe-2S</keyword>
<dbReference type="EMBL" id="JACQRX010000061">
    <property type="protein sequence ID" value="MBI4251090.1"/>
    <property type="molecule type" value="Genomic_DNA"/>
</dbReference>
<dbReference type="PRINTS" id="PR00355">
    <property type="entry name" value="ADRENODOXIN"/>
</dbReference>
<name>A0A932ZV13_UNCTE</name>
<dbReference type="InterPro" id="IPR036010">
    <property type="entry name" value="2Fe-2S_ferredoxin-like_sf"/>
</dbReference>
<evidence type="ECO:0000256" key="6">
    <source>
        <dbReference type="ARBA" id="ARBA00034078"/>
    </source>
</evidence>
<comment type="similarity">
    <text evidence="1">Belongs to the adrenodoxin/putidaredoxin family.</text>
</comment>
<dbReference type="GO" id="GO:0009055">
    <property type="term" value="F:electron transfer activity"/>
    <property type="evidence" value="ECO:0007669"/>
    <property type="project" value="TreeGrafter"/>
</dbReference>
<dbReference type="Proteomes" id="UP000752292">
    <property type="component" value="Unassembled WGS sequence"/>
</dbReference>
<evidence type="ECO:0000256" key="3">
    <source>
        <dbReference type="ARBA" id="ARBA00022723"/>
    </source>
</evidence>
<dbReference type="PANTHER" id="PTHR23426">
    <property type="entry name" value="FERREDOXIN/ADRENODOXIN"/>
    <property type="match status" value="1"/>
</dbReference>
<dbReference type="InterPro" id="IPR012675">
    <property type="entry name" value="Beta-grasp_dom_sf"/>
</dbReference>
<dbReference type="GO" id="GO:0046872">
    <property type="term" value="F:metal ion binding"/>
    <property type="evidence" value="ECO:0007669"/>
    <property type="project" value="UniProtKB-KW"/>
</dbReference>
<comment type="caution">
    <text evidence="8">The sequence shown here is derived from an EMBL/GenBank/DDBJ whole genome shotgun (WGS) entry which is preliminary data.</text>
</comment>
<keyword evidence="4" id="KW-0408">Iron</keyword>
<accession>A0A932ZV13</accession>
<dbReference type="GO" id="GO:0051537">
    <property type="term" value="F:2 iron, 2 sulfur cluster binding"/>
    <property type="evidence" value="ECO:0007669"/>
    <property type="project" value="UniProtKB-KW"/>
</dbReference>
<dbReference type="Pfam" id="PF00111">
    <property type="entry name" value="Fer2"/>
    <property type="match status" value="1"/>
</dbReference>
<evidence type="ECO:0000259" key="7">
    <source>
        <dbReference type="PROSITE" id="PS51085"/>
    </source>
</evidence>
<gene>
    <name evidence="8" type="ORF">HY618_01405</name>
</gene>
<evidence type="ECO:0000313" key="9">
    <source>
        <dbReference type="Proteomes" id="UP000752292"/>
    </source>
</evidence>
<protein>
    <submittedName>
        <fullName evidence="8">(2Fe-2S)-binding protein</fullName>
    </submittedName>
</protein>
<comment type="cofactor">
    <cofactor evidence="6">
        <name>[2Fe-2S] cluster</name>
        <dbReference type="ChEBI" id="CHEBI:190135"/>
    </cofactor>
</comment>
<dbReference type="CDD" id="cd00207">
    <property type="entry name" value="fer2"/>
    <property type="match status" value="1"/>
</dbReference>
<evidence type="ECO:0000256" key="2">
    <source>
        <dbReference type="ARBA" id="ARBA00022714"/>
    </source>
</evidence>
<dbReference type="PROSITE" id="PS51085">
    <property type="entry name" value="2FE2S_FER_2"/>
    <property type="match status" value="1"/>
</dbReference>
<dbReference type="GO" id="GO:0140647">
    <property type="term" value="P:P450-containing electron transport chain"/>
    <property type="evidence" value="ECO:0007669"/>
    <property type="project" value="InterPro"/>
</dbReference>
<keyword evidence="5" id="KW-0411">Iron-sulfur</keyword>
<evidence type="ECO:0000256" key="5">
    <source>
        <dbReference type="ARBA" id="ARBA00023014"/>
    </source>
</evidence>
<organism evidence="8 9">
    <name type="scientific">Tectimicrobiota bacterium</name>
    <dbReference type="NCBI Taxonomy" id="2528274"/>
    <lineage>
        <taxon>Bacteria</taxon>
        <taxon>Pseudomonadati</taxon>
        <taxon>Nitrospinota/Tectimicrobiota group</taxon>
        <taxon>Candidatus Tectimicrobiota</taxon>
    </lineage>
</organism>
<feature type="domain" description="2Fe-2S ferredoxin-type" evidence="7">
    <location>
        <begin position="1"/>
        <end position="97"/>
    </location>
</feature>
<evidence type="ECO:0000313" key="8">
    <source>
        <dbReference type="EMBL" id="MBI4251090.1"/>
    </source>
</evidence>
<sequence length="97" mass="10430">MATVRIENLGVTLEGEPGWNLLECSLLREVDHPHDCGGNCACSTCKVVVVAGGGNLSPQAEDERDTLDAYGWDPGDYRLACQCVIQGEGEIVIRLPE</sequence>
<evidence type="ECO:0000256" key="1">
    <source>
        <dbReference type="ARBA" id="ARBA00010914"/>
    </source>
</evidence>
<evidence type="ECO:0000256" key="4">
    <source>
        <dbReference type="ARBA" id="ARBA00023004"/>
    </source>
</evidence>
<proteinExistence type="inferred from homology"/>
<reference evidence="8" key="1">
    <citation type="submission" date="2020-07" db="EMBL/GenBank/DDBJ databases">
        <title>Huge and variable diversity of episymbiotic CPR bacteria and DPANN archaea in groundwater ecosystems.</title>
        <authorList>
            <person name="He C.Y."/>
            <person name="Keren R."/>
            <person name="Whittaker M."/>
            <person name="Farag I.F."/>
            <person name="Doudna J."/>
            <person name="Cate J.H.D."/>
            <person name="Banfield J.F."/>
        </authorList>
    </citation>
    <scope>NUCLEOTIDE SEQUENCE</scope>
    <source>
        <strain evidence="8">NC_groundwater_1370_Ag_S-0.2um_69_93</strain>
    </source>
</reference>